<dbReference type="Gene3D" id="1.10.260.40">
    <property type="entry name" value="lambda repressor-like DNA-binding domains"/>
    <property type="match status" value="1"/>
</dbReference>
<evidence type="ECO:0000256" key="1">
    <source>
        <dbReference type="ARBA" id="ARBA00007227"/>
    </source>
</evidence>
<dbReference type="Proteomes" id="UP000199615">
    <property type="component" value="Unassembled WGS sequence"/>
</dbReference>
<dbReference type="InterPro" id="IPR010359">
    <property type="entry name" value="IrrE_HExxH"/>
</dbReference>
<accession>A0A1H8XA33</accession>
<dbReference type="CDD" id="cd00093">
    <property type="entry name" value="HTH_XRE"/>
    <property type="match status" value="1"/>
</dbReference>
<gene>
    <name evidence="3" type="ORF">SAMN05444123_11816</name>
</gene>
<dbReference type="PANTHER" id="PTHR43236:SF2">
    <property type="entry name" value="BLL0069 PROTEIN"/>
    <property type="match status" value="1"/>
</dbReference>
<dbReference type="GO" id="GO:0003677">
    <property type="term" value="F:DNA binding"/>
    <property type="evidence" value="ECO:0007669"/>
    <property type="project" value="InterPro"/>
</dbReference>
<reference evidence="4" key="1">
    <citation type="submission" date="2016-10" db="EMBL/GenBank/DDBJ databases">
        <authorList>
            <person name="Varghese N."/>
            <person name="Submissions S."/>
        </authorList>
    </citation>
    <scope>NUCLEOTIDE SEQUENCE [LARGE SCALE GENOMIC DNA]</scope>
    <source>
        <strain evidence="4">DSM 123</strain>
    </source>
</reference>
<dbReference type="AlphaFoldDB" id="A0A1H8XA33"/>
<dbReference type="Gene3D" id="1.10.10.2910">
    <property type="match status" value="1"/>
</dbReference>
<name>A0A1H8XA33_9BRAD</name>
<sequence length="392" mass="44130">MTIALRKVREIRHFDLQSVADYAGIAFSRLEEFESGTRAPSPRQLERLAETYGLASYLLDADLTPNLPETVADFRRKHPRPAHLSPAGMARLWSAEEVSESTAQLLNPLEIGRPVWSNDCPRGKLDVRLASNTRAFFNEWKRSRLAKLELTGTDEQRFLASFRLFVEAQGTIVRINDAPPNDYYGFFLAPEAGLPTVFINRKILAPKAQLFTLLHEYCHMLLGQAGVSNPFVVKNEIERQCNKFAAEFLAPEREFSELAGAQPKTVRADLFRFIATVSSQSLLSMHATAIRLLETNFISQAQLNTWESHRKTLPIKQLKDEEKDLESQDQKGGAVHAKILGEIGYLPVYVAKLAVDRKFIDSADVHAGFHLTESLQEKAFSLAARRFEVAFG</sequence>
<keyword evidence="4" id="KW-1185">Reference proteome</keyword>
<dbReference type="SMART" id="SM00530">
    <property type="entry name" value="HTH_XRE"/>
    <property type="match status" value="1"/>
</dbReference>
<evidence type="ECO:0000259" key="2">
    <source>
        <dbReference type="PROSITE" id="PS50943"/>
    </source>
</evidence>
<protein>
    <submittedName>
        <fullName evidence="3">Helix-turn-helix</fullName>
    </submittedName>
</protein>
<dbReference type="InterPro" id="IPR001387">
    <property type="entry name" value="Cro/C1-type_HTH"/>
</dbReference>
<dbReference type="PANTHER" id="PTHR43236">
    <property type="entry name" value="ANTITOXIN HIGA1"/>
    <property type="match status" value="1"/>
</dbReference>
<dbReference type="EMBL" id="FODT01000018">
    <property type="protein sequence ID" value="SEP36699.1"/>
    <property type="molecule type" value="Genomic_DNA"/>
</dbReference>
<organism evidence="3 4">
    <name type="scientific">Rhodopseudomonas pseudopalustris</name>
    <dbReference type="NCBI Taxonomy" id="1513892"/>
    <lineage>
        <taxon>Bacteria</taxon>
        <taxon>Pseudomonadati</taxon>
        <taxon>Pseudomonadota</taxon>
        <taxon>Alphaproteobacteria</taxon>
        <taxon>Hyphomicrobiales</taxon>
        <taxon>Nitrobacteraceae</taxon>
        <taxon>Rhodopseudomonas</taxon>
    </lineage>
</organism>
<dbReference type="InterPro" id="IPR052345">
    <property type="entry name" value="Rad_response_metalloprotease"/>
</dbReference>
<evidence type="ECO:0000313" key="3">
    <source>
        <dbReference type="EMBL" id="SEP36699.1"/>
    </source>
</evidence>
<proteinExistence type="inferred from homology"/>
<dbReference type="SUPFAM" id="SSF47413">
    <property type="entry name" value="lambda repressor-like DNA-binding domains"/>
    <property type="match status" value="1"/>
</dbReference>
<dbReference type="PROSITE" id="PS50943">
    <property type="entry name" value="HTH_CROC1"/>
    <property type="match status" value="1"/>
</dbReference>
<feature type="domain" description="HTH cro/C1-type" evidence="2">
    <location>
        <begin position="5"/>
        <end position="58"/>
    </location>
</feature>
<dbReference type="OrthoDB" id="9796786at2"/>
<dbReference type="Pfam" id="PF01381">
    <property type="entry name" value="HTH_3"/>
    <property type="match status" value="1"/>
</dbReference>
<dbReference type="Pfam" id="PF06114">
    <property type="entry name" value="Peptidase_M78"/>
    <property type="match status" value="1"/>
</dbReference>
<dbReference type="RefSeq" id="WP_092686288.1">
    <property type="nucleotide sequence ID" value="NZ_FODT01000018.1"/>
</dbReference>
<dbReference type="InterPro" id="IPR010982">
    <property type="entry name" value="Lambda_DNA-bd_dom_sf"/>
</dbReference>
<comment type="similarity">
    <text evidence="1">Belongs to the short-chain fatty acyl-CoA assimilation regulator (ScfR) family.</text>
</comment>
<evidence type="ECO:0000313" key="4">
    <source>
        <dbReference type="Proteomes" id="UP000199615"/>
    </source>
</evidence>